<accession>A0A2U8FI84</accession>
<dbReference type="SUPFAM" id="SSF82771">
    <property type="entry name" value="GIY-YIG endonuclease"/>
    <property type="match status" value="1"/>
</dbReference>
<name>A0A2U8FI84_9PAST</name>
<protein>
    <recommendedName>
        <fullName evidence="1">GIY-YIG domain-containing protein</fullName>
    </recommendedName>
</protein>
<sequence>MFSTAVCEKIGFYVYCLVDPRNENIFYVGKGVGNRVFQHAEGVIKATAKDSDKIQLIKDIIQQGLKPRYYILRHQLTDTEALEYEALAIDLLSLVKNQQQPLTNIQGGKHSSKKGLMPLEEILRKYDPQQLETKLPIVLITINKEYDKLKSLHKQGLYLSDEARAEQIYERTRKSWVIGDDRYKAKYAVAVYRGWTVAAYEIKKWYPSEEYEGRWAFNGIEVSKNSPIYDELVNKLTYQPRTDQGVLNDGYKAPQNPITYRNVKNQKKS</sequence>
<dbReference type="InterPro" id="IPR035901">
    <property type="entry name" value="GIY-YIG_endonuc_sf"/>
</dbReference>
<dbReference type="InterPro" id="IPR000305">
    <property type="entry name" value="GIY-YIG_endonuc"/>
</dbReference>
<dbReference type="RefSeq" id="WP_108923297.1">
    <property type="nucleotide sequence ID" value="NZ_CP029206.1"/>
</dbReference>
<evidence type="ECO:0000259" key="1">
    <source>
        <dbReference type="PROSITE" id="PS50164"/>
    </source>
</evidence>
<dbReference type="AlphaFoldDB" id="A0A2U8FI84"/>
<feature type="domain" description="GIY-YIG" evidence="1">
    <location>
        <begin position="10"/>
        <end position="105"/>
    </location>
</feature>
<dbReference type="KEGG" id="apor:DDU33_03970"/>
<dbReference type="Pfam" id="PF22945">
    <property type="entry name" value="LEM-3_GIY-YIG"/>
    <property type="match status" value="1"/>
</dbReference>
<keyword evidence="3" id="KW-1185">Reference proteome</keyword>
<dbReference type="CDD" id="cd10440">
    <property type="entry name" value="GIY-YIG_COG3680"/>
    <property type="match status" value="1"/>
</dbReference>
<evidence type="ECO:0000313" key="2">
    <source>
        <dbReference type="EMBL" id="AWI50701.1"/>
    </source>
</evidence>
<gene>
    <name evidence="2" type="ORF">DDU33_03970</name>
</gene>
<dbReference type="PROSITE" id="PS50164">
    <property type="entry name" value="GIY_YIG"/>
    <property type="match status" value="1"/>
</dbReference>
<organism evidence="2 3">
    <name type="scientific">Actinobacillus porcitonsillarum</name>
    <dbReference type="NCBI Taxonomy" id="189834"/>
    <lineage>
        <taxon>Bacteria</taxon>
        <taxon>Pseudomonadati</taxon>
        <taxon>Pseudomonadota</taxon>
        <taxon>Gammaproteobacteria</taxon>
        <taxon>Pasteurellales</taxon>
        <taxon>Pasteurellaceae</taxon>
        <taxon>Actinobacillus</taxon>
    </lineage>
</organism>
<proteinExistence type="predicted"/>
<dbReference type="EMBL" id="CP029206">
    <property type="protein sequence ID" value="AWI50701.1"/>
    <property type="molecule type" value="Genomic_DNA"/>
</dbReference>
<dbReference type="Proteomes" id="UP000244920">
    <property type="component" value="Chromosome"/>
</dbReference>
<evidence type="ECO:0000313" key="3">
    <source>
        <dbReference type="Proteomes" id="UP000244920"/>
    </source>
</evidence>
<reference evidence="3" key="1">
    <citation type="submission" date="2018-05" db="EMBL/GenBank/DDBJ databases">
        <title>Complete genome sequence of Actinobacillus porcitonsillarum reference strain 9953L55 (CCUG 46996).</title>
        <authorList>
            <person name="Dona V."/>
            <person name="Perreten V."/>
        </authorList>
    </citation>
    <scope>NUCLEOTIDE SEQUENCE [LARGE SCALE GENOMIC DNA]</scope>
    <source>
        <strain evidence="3">9953L55</strain>
    </source>
</reference>